<dbReference type="PANTHER" id="PTHR22726:SF1">
    <property type="entry name" value="METALLOENDOPEPTIDASE OMA1, MITOCHONDRIAL"/>
    <property type="match status" value="1"/>
</dbReference>
<dbReference type="PhylomeDB" id="A0A0D2X033"/>
<dbReference type="InParanoid" id="A0A0D2X033"/>
<evidence type="ECO:0000313" key="10">
    <source>
        <dbReference type="Proteomes" id="UP000008743"/>
    </source>
</evidence>
<evidence type="ECO:0000256" key="3">
    <source>
        <dbReference type="ARBA" id="ARBA00022801"/>
    </source>
</evidence>
<dbReference type="CDD" id="cd07331">
    <property type="entry name" value="M48C_Oma1_like"/>
    <property type="match status" value="1"/>
</dbReference>
<gene>
    <name evidence="9" type="ORF">CAOG_000021</name>
</gene>
<dbReference type="GO" id="GO:0046872">
    <property type="term" value="F:metal ion binding"/>
    <property type="evidence" value="ECO:0007669"/>
    <property type="project" value="UniProtKB-KW"/>
</dbReference>
<keyword evidence="5 6" id="KW-0482">Metalloprotease</keyword>
<dbReference type="FunCoup" id="A0A0D2X033">
    <property type="interactions" value="89"/>
</dbReference>
<evidence type="ECO:0000313" key="9">
    <source>
        <dbReference type="EMBL" id="KJE88359.1"/>
    </source>
</evidence>
<dbReference type="InterPro" id="IPR001915">
    <property type="entry name" value="Peptidase_M48"/>
</dbReference>
<organism evidence="9 10">
    <name type="scientific">Capsaspora owczarzaki (strain ATCC 30864)</name>
    <dbReference type="NCBI Taxonomy" id="595528"/>
    <lineage>
        <taxon>Eukaryota</taxon>
        <taxon>Filasterea</taxon>
        <taxon>Capsaspora</taxon>
    </lineage>
</organism>
<dbReference type="Pfam" id="PF01435">
    <property type="entry name" value="Peptidase_M48"/>
    <property type="match status" value="1"/>
</dbReference>
<reference evidence="10" key="1">
    <citation type="submission" date="2011-02" db="EMBL/GenBank/DDBJ databases">
        <title>The Genome Sequence of Capsaspora owczarzaki ATCC 30864.</title>
        <authorList>
            <person name="Russ C."/>
            <person name="Cuomo C."/>
            <person name="Burger G."/>
            <person name="Gray M.W."/>
            <person name="Holland P.W.H."/>
            <person name="King N."/>
            <person name="Lang F.B.F."/>
            <person name="Roger A.J."/>
            <person name="Ruiz-Trillo I."/>
            <person name="Young S.K."/>
            <person name="Zeng Q."/>
            <person name="Gargeya S."/>
            <person name="Alvarado L."/>
            <person name="Berlin A."/>
            <person name="Chapman S.B."/>
            <person name="Chen Z."/>
            <person name="Freedman E."/>
            <person name="Gellesch M."/>
            <person name="Goldberg J."/>
            <person name="Griggs A."/>
            <person name="Gujja S."/>
            <person name="Heilman E."/>
            <person name="Heiman D."/>
            <person name="Howarth C."/>
            <person name="Mehta T."/>
            <person name="Neiman D."/>
            <person name="Pearson M."/>
            <person name="Roberts A."/>
            <person name="Saif S."/>
            <person name="Shea T."/>
            <person name="Shenoy N."/>
            <person name="Sisk P."/>
            <person name="Stolte C."/>
            <person name="Sykes S."/>
            <person name="White J."/>
            <person name="Yandava C."/>
            <person name="Haas B."/>
            <person name="Nusbaum C."/>
            <person name="Birren B."/>
        </authorList>
    </citation>
    <scope>NUCLEOTIDE SEQUENCE</scope>
    <source>
        <strain evidence="10">ATCC 30864</strain>
    </source>
</reference>
<dbReference type="GO" id="GO:0016020">
    <property type="term" value="C:membrane"/>
    <property type="evidence" value="ECO:0007669"/>
    <property type="project" value="TreeGrafter"/>
</dbReference>
<keyword evidence="4 6" id="KW-0862">Zinc</keyword>
<feature type="region of interest" description="Disordered" evidence="7">
    <location>
        <begin position="365"/>
        <end position="387"/>
    </location>
</feature>
<feature type="region of interest" description="Disordered" evidence="7">
    <location>
        <begin position="67"/>
        <end position="90"/>
    </location>
</feature>
<evidence type="ECO:0000256" key="5">
    <source>
        <dbReference type="ARBA" id="ARBA00023049"/>
    </source>
</evidence>
<sequence>MAALTLLRSLPRAVVTVSASSSSGLMRGSVITAGRSGSRSGALAAPCLARRSARCFSTMTQPSLAQRSFQSNYEQQQQQQQQRTPPHNSKLRFRVKEVALHSTSFRLFVGGVAALLAYAWYQAEEVPFTGRRRMLLLPAWLEKLIGNQTDQGLVAETREMWVSESSPAYQLIREVGERICTANGIPPLRYHLVRSNEPNAFVTPGGTVFVYTGILPIMQNEHGAAVVLSHEIGHYIAHHSSEQVLFSVILGAFRLLWDWNSALLSSVFKVAAELPLSRSRETEADLIGLMLMARACFNIDEAQQVWKRFDDLAHQDNPVDRAEKLKSWLSTHPSHSERLKNFDPKGEWMAKARVEQDKACLYGQALEEQPSSPLSRILRRHRERRSS</sequence>
<dbReference type="RefSeq" id="XP_004364892.2">
    <property type="nucleotide sequence ID" value="XM_004364835.2"/>
</dbReference>
<dbReference type="Proteomes" id="UP000008743">
    <property type="component" value="Unassembled WGS sequence"/>
</dbReference>
<proteinExistence type="inferred from homology"/>
<keyword evidence="10" id="KW-1185">Reference proteome</keyword>
<dbReference type="PANTHER" id="PTHR22726">
    <property type="entry name" value="METALLOENDOPEPTIDASE OMA1"/>
    <property type="match status" value="1"/>
</dbReference>
<accession>A0A0D2X033</accession>
<dbReference type="Gene3D" id="3.30.2010.10">
    <property type="entry name" value="Metalloproteases ('zincins'), catalytic domain"/>
    <property type="match status" value="1"/>
</dbReference>
<name>A0A0D2X033_CAPO3</name>
<dbReference type="GO" id="GO:0051603">
    <property type="term" value="P:proteolysis involved in protein catabolic process"/>
    <property type="evidence" value="ECO:0007669"/>
    <property type="project" value="TreeGrafter"/>
</dbReference>
<dbReference type="OrthoDB" id="7464992at2759"/>
<comment type="similarity">
    <text evidence="6">Belongs to the peptidase M48 family.</text>
</comment>
<dbReference type="EMBL" id="KE346360">
    <property type="protein sequence ID" value="KJE88359.1"/>
    <property type="molecule type" value="Genomic_DNA"/>
</dbReference>
<keyword evidence="2" id="KW-0479">Metal-binding</keyword>
<feature type="domain" description="Peptidase M48" evidence="8">
    <location>
        <begin position="172"/>
        <end position="341"/>
    </location>
</feature>
<dbReference type="InterPro" id="IPR051156">
    <property type="entry name" value="Mito/Outer_Membr_Metalloprot"/>
</dbReference>
<evidence type="ECO:0000259" key="8">
    <source>
        <dbReference type="Pfam" id="PF01435"/>
    </source>
</evidence>
<dbReference type="GO" id="GO:0004222">
    <property type="term" value="F:metalloendopeptidase activity"/>
    <property type="evidence" value="ECO:0007669"/>
    <property type="project" value="InterPro"/>
</dbReference>
<evidence type="ECO:0000256" key="1">
    <source>
        <dbReference type="ARBA" id="ARBA00022670"/>
    </source>
</evidence>
<feature type="compositionally biased region" description="Basic residues" evidence="7">
    <location>
        <begin position="377"/>
        <end position="387"/>
    </location>
</feature>
<evidence type="ECO:0000256" key="2">
    <source>
        <dbReference type="ARBA" id="ARBA00022723"/>
    </source>
</evidence>
<comment type="cofactor">
    <cofactor evidence="6">
        <name>Zn(2+)</name>
        <dbReference type="ChEBI" id="CHEBI:29105"/>
    </cofactor>
    <text evidence="6">Binds 1 zinc ion per subunit.</text>
</comment>
<dbReference type="eggNOG" id="KOG2661">
    <property type="taxonomic scope" value="Eukaryota"/>
</dbReference>
<keyword evidence="1 6" id="KW-0645">Protease</keyword>
<dbReference type="STRING" id="595528.A0A0D2X033"/>
<evidence type="ECO:0000256" key="4">
    <source>
        <dbReference type="ARBA" id="ARBA00022833"/>
    </source>
</evidence>
<dbReference type="AlphaFoldDB" id="A0A0D2X033"/>
<keyword evidence="3 6" id="KW-0378">Hydrolase</keyword>
<evidence type="ECO:0000256" key="6">
    <source>
        <dbReference type="RuleBase" id="RU003983"/>
    </source>
</evidence>
<evidence type="ECO:0000256" key="7">
    <source>
        <dbReference type="SAM" id="MobiDB-lite"/>
    </source>
</evidence>
<protein>
    <recommendedName>
        <fullName evidence="8">Peptidase M48 domain-containing protein</fullName>
    </recommendedName>
</protein>